<evidence type="ECO:0000313" key="5">
    <source>
        <dbReference type="EMBL" id="KPL85416.1"/>
    </source>
</evidence>
<dbReference type="Proteomes" id="UP000050277">
    <property type="component" value="Unassembled WGS sequence"/>
</dbReference>
<dbReference type="Gene3D" id="3.40.50.920">
    <property type="match status" value="1"/>
</dbReference>
<protein>
    <submittedName>
        <fullName evidence="5">Pyruvate dehydrogenase</fullName>
    </submittedName>
</protein>
<organism evidence="5 6">
    <name type="scientific">Herpetosiphon geysericola</name>
    <dbReference type="NCBI Taxonomy" id="70996"/>
    <lineage>
        <taxon>Bacteria</taxon>
        <taxon>Bacillati</taxon>
        <taxon>Chloroflexota</taxon>
        <taxon>Chloroflexia</taxon>
        <taxon>Herpetosiphonales</taxon>
        <taxon>Herpetosiphonaceae</taxon>
        <taxon>Herpetosiphon</taxon>
    </lineage>
</organism>
<dbReference type="PANTHER" id="PTHR43257">
    <property type="entry name" value="PYRUVATE DEHYDROGENASE E1 COMPONENT BETA SUBUNIT"/>
    <property type="match status" value="1"/>
</dbReference>
<dbReference type="FunFam" id="3.40.50.970:FF:000001">
    <property type="entry name" value="Pyruvate dehydrogenase E1 beta subunit"/>
    <property type="match status" value="1"/>
</dbReference>
<dbReference type="NCBIfam" id="NF006667">
    <property type="entry name" value="PRK09212.1"/>
    <property type="match status" value="1"/>
</dbReference>
<dbReference type="EMBL" id="LGKP01000025">
    <property type="protein sequence ID" value="KPL85416.1"/>
    <property type="molecule type" value="Genomic_DNA"/>
</dbReference>
<name>A0A0P6XZD3_9CHLR</name>
<dbReference type="InterPro" id="IPR009014">
    <property type="entry name" value="Transketo_C/PFOR_II"/>
</dbReference>
<gene>
    <name evidence="5" type="ORF">SE18_17380</name>
</gene>
<dbReference type="Pfam" id="PF02780">
    <property type="entry name" value="Transketolase_C"/>
    <property type="match status" value="1"/>
</dbReference>
<keyword evidence="5" id="KW-0670">Pyruvate</keyword>
<dbReference type="STRING" id="70996.SE18_17380"/>
<evidence type="ECO:0000256" key="2">
    <source>
        <dbReference type="ARBA" id="ARBA00023002"/>
    </source>
</evidence>
<dbReference type="SMART" id="SM00861">
    <property type="entry name" value="Transket_pyr"/>
    <property type="match status" value="1"/>
</dbReference>
<dbReference type="GO" id="GO:0016491">
    <property type="term" value="F:oxidoreductase activity"/>
    <property type="evidence" value="ECO:0007669"/>
    <property type="project" value="UniProtKB-KW"/>
</dbReference>
<proteinExistence type="predicted"/>
<dbReference type="SUPFAM" id="SSF52922">
    <property type="entry name" value="TK C-terminal domain-like"/>
    <property type="match status" value="1"/>
</dbReference>
<dbReference type="InterPro" id="IPR005475">
    <property type="entry name" value="Transketolase-like_Pyr-bd"/>
</dbReference>
<dbReference type="CDD" id="cd07036">
    <property type="entry name" value="TPP_PYR_E1-PDHc-beta_like"/>
    <property type="match status" value="1"/>
</dbReference>
<dbReference type="SUPFAM" id="SSF52518">
    <property type="entry name" value="Thiamin diphosphate-binding fold (THDP-binding)"/>
    <property type="match status" value="1"/>
</dbReference>
<dbReference type="InterPro" id="IPR033248">
    <property type="entry name" value="Transketolase_C"/>
</dbReference>
<keyword evidence="2" id="KW-0560">Oxidoreductase</keyword>
<evidence type="ECO:0000256" key="3">
    <source>
        <dbReference type="ARBA" id="ARBA00023052"/>
    </source>
</evidence>
<dbReference type="FunFam" id="3.40.50.920:FF:000001">
    <property type="entry name" value="Pyruvate dehydrogenase E1 beta subunit"/>
    <property type="match status" value="1"/>
</dbReference>
<evidence type="ECO:0000256" key="1">
    <source>
        <dbReference type="ARBA" id="ARBA00001964"/>
    </source>
</evidence>
<feature type="domain" description="Transketolase-like pyrimidine-binding" evidence="4">
    <location>
        <begin position="4"/>
        <end position="178"/>
    </location>
</feature>
<dbReference type="InterPro" id="IPR029061">
    <property type="entry name" value="THDP-binding"/>
</dbReference>
<comment type="cofactor">
    <cofactor evidence="1">
        <name>thiamine diphosphate</name>
        <dbReference type="ChEBI" id="CHEBI:58937"/>
    </cofactor>
</comment>
<keyword evidence="6" id="KW-1185">Reference proteome</keyword>
<keyword evidence="3" id="KW-0786">Thiamine pyrophosphate</keyword>
<evidence type="ECO:0000259" key="4">
    <source>
        <dbReference type="SMART" id="SM00861"/>
    </source>
</evidence>
<comment type="caution">
    <text evidence="5">The sequence shown here is derived from an EMBL/GenBank/DDBJ whole genome shotgun (WGS) entry which is preliminary data.</text>
</comment>
<reference evidence="5 6" key="1">
    <citation type="submission" date="2015-07" db="EMBL/GenBank/DDBJ databases">
        <title>Whole genome sequence of Herpetosiphon geysericola DSM 7119.</title>
        <authorList>
            <person name="Hemp J."/>
            <person name="Ward L.M."/>
            <person name="Pace L.A."/>
            <person name="Fischer W.W."/>
        </authorList>
    </citation>
    <scope>NUCLEOTIDE SEQUENCE [LARGE SCALE GENOMIC DNA]</scope>
    <source>
        <strain evidence="5 6">DSM 7119</strain>
    </source>
</reference>
<evidence type="ECO:0000313" key="6">
    <source>
        <dbReference type="Proteomes" id="UP000050277"/>
    </source>
</evidence>
<dbReference type="Pfam" id="PF02779">
    <property type="entry name" value="Transket_pyr"/>
    <property type="match status" value="1"/>
</dbReference>
<dbReference type="Gene3D" id="3.40.50.970">
    <property type="match status" value="1"/>
</dbReference>
<dbReference type="PANTHER" id="PTHR43257:SF2">
    <property type="entry name" value="PYRUVATE DEHYDROGENASE E1 COMPONENT SUBUNIT BETA"/>
    <property type="match status" value="1"/>
</dbReference>
<dbReference type="OrthoDB" id="8732661at2"/>
<accession>A0A0P6XZD3</accession>
<dbReference type="AlphaFoldDB" id="A0A0P6XZD3"/>
<sequence length="332" mass="36552">MPVITYSEALRQALREAMTNDPRVFIIGEDVVHYDSAYGVTKGFLKEFGPERIKDMPIAEAGYAGLGIGAAMNGLRPVVEMMTTNFAILALDMIINHAAKLHYMFGGQFTCPIVFRMPNGYGQLSATHSQAFDNYYAYMPGLKVVVPGTPYDAKGLMKAAIEDPDPVIFIEHTGIYNIKGEVPEESYTVPIGKSNLLRDGKDVTIVGYGRMIPYCQQAVETLASEGIDAALVDLRTIRPLDMEPVLESFRKTNRAVIATEEWTSVGVGSEIAARLYTEGFDHLDAPIWRVGFDEVPMPYAKNLEAHVVPNADSVIQAVKNVLAGKTQKIRQQ</sequence>
<dbReference type="RefSeq" id="WP_054535721.1">
    <property type="nucleotide sequence ID" value="NZ_LGKP01000025.1"/>
</dbReference>